<protein>
    <submittedName>
        <fullName evidence="1">Uncharacterized protein</fullName>
    </submittedName>
</protein>
<reference evidence="1" key="1">
    <citation type="submission" date="2014-09" db="EMBL/GenBank/DDBJ databases">
        <authorList>
            <person name="Magalhaes I.L.F."/>
            <person name="Oliveira U."/>
            <person name="Santos F.R."/>
            <person name="Vidigal T.H.D.A."/>
            <person name="Brescovit A.D."/>
            <person name="Santos A.J."/>
        </authorList>
    </citation>
    <scope>NUCLEOTIDE SEQUENCE</scope>
    <source>
        <tissue evidence="1">Shoot tissue taken approximately 20 cm above the soil surface</tissue>
    </source>
</reference>
<dbReference type="EMBL" id="GBRH01189364">
    <property type="protein sequence ID" value="JAE08532.1"/>
    <property type="molecule type" value="Transcribed_RNA"/>
</dbReference>
<name>A0A0A9F878_ARUDO</name>
<sequence>MMCTRIKCMHLTIQLTHRRWVLFGANAILSGRQTLHVGCIHLLSLPSTSFYGTGCGGHRTPDTVHLARDTLTCATRSV</sequence>
<accession>A0A0A9F878</accession>
<evidence type="ECO:0000313" key="1">
    <source>
        <dbReference type="EMBL" id="JAE08532.1"/>
    </source>
</evidence>
<dbReference type="AlphaFoldDB" id="A0A0A9F878"/>
<organism evidence="1">
    <name type="scientific">Arundo donax</name>
    <name type="common">Giant reed</name>
    <name type="synonym">Donax arundinaceus</name>
    <dbReference type="NCBI Taxonomy" id="35708"/>
    <lineage>
        <taxon>Eukaryota</taxon>
        <taxon>Viridiplantae</taxon>
        <taxon>Streptophyta</taxon>
        <taxon>Embryophyta</taxon>
        <taxon>Tracheophyta</taxon>
        <taxon>Spermatophyta</taxon>
        <taxon>Magnoliopsida</taxon>
        <taxon>Liliopsida</taxon>
        <taxon>Poales</taxon>
        <taxon>Poaceae</taxon>
        <taxon>PACMAD clade</taxon>
        <taxon>Arundinoideae</taxon>
        <taxon>Arundineae</taxon>
        <taxon>Arundo</taxon>
    </lineage>
</organism>
<reference evidence="1" key="2">
    <citation type="journal article" date="2015" name="Data Brief">
        <title>Shoot transcriptome of the giant reed, Arundo donax.</title>
        <authorList>
            <person name="Barrero R.A."/>
            <person name="Guerrero F.D."/>
            <person name="Moolhuijzen P."/>
            <person name="Goolsby J.A."/>
            <person name="Tidwell J."/>
            <person name="Bellgard S.E."/>
            <person name="Bellgard M.I."/>
        </authorList>
    </citation>
    <scope>NUCLEOTIDE SEQUENCE</scope>
    <source>
        <tissue evidence="1">Shoot tissue taken approximately 20 cm above the soil surface</tissue>
    </source>
</reference>
<proteinExistence type="predicted"/>